<evidence type="ECO:0000256" key="3">
    <source>
        <dbReference type="PROSITE-ProRule" id="PRU00169"/>
    </source>
</evidence>
<organism evidence="5 6">
    <name type="scientific">Gallaecimonas pentaromativorans</name>
    <dbReference type="NCBI Taxonomy" id="584787"/>
    <lineage>
        <taxon>Bacteria</taxon>
        <taxon>Pseudomonadati</taxon>
        <taxon>Pseudomonadota</taxon>
        <taxon>Gammaproteobacteria</taxon>
        <taxon>Enterobacterales</taxon>
        <taxon>Gallaecimonadaceae</taxon>
        <taxon>Gallaecimonas</taxon>
    </lineage>
</organism>
<sequence length="265" mass="29312">MHSLVPSDLSLLLVEPSDTQRKVILRHLAGEGIETVDEASNLAQALTSIRANKPDLVLSALHFTDGTALELVRTMRSEAEIKDTPFVLVSSERRPDELEAFKQCGVAAILPKPFTHAQLGLAINATLDLLSPQELELTHFDTHSLRVLVVDDSRMARRHIQRVLENLGISHITEAVDGEDAIAKLQNQMFDLVVTDYNMPNVNGRELTEHIRQHSDQSHLPVLMVTSEASGAHLANIAQSGVDAICDKPFEPAEVRAMLYRLLEQ</sequence>
<gene>
    <name evidence="5" type="ORF">EDC28_101348</name>
</gene>
<evidence type="ECO:0000313" key="5">
    <source>
        <dbReference type="EMBL" id="ROQ30662.1"/>
    </source>
</evidence>
<dbReference type="GO" id="GO:0000160">
    <property type="term" value="P:phosphorelay signal transduction system"/>
    <property type="evidence" value="ECO:0007669"/>
    <property type="project" value="InterPro"/>
</dbReference>
<evidence type="ECO:0000256" key="2">
    <source>
        <dbReference type="ARBA" id="ARBA00040987"/>
    </source>
</evidence>
<dbReference type="SMART" id="SM00448">
    <property type="entry name" value="REC"/>
    <property type="match status" value="2"/>
</dbReference>
<comment type="caution">
    <text evidence="3">Lacks conserved residue(s) required for the propagation of feature annotation.</text>
</comment>
<dbReference type="PROSITE" id="PS50110">
    <property type="entry name" value="RESPONSE_REGULATORY"/>
    <property type="match status" value="2"/>
</dbReference>
<dbReference type="PANTHER" id="PTHR43228:SF1">
    <property type="entry name" value="TWO-COMPONENT RESPONSE REGULATOR ARR22"/>
    <property type="match status" value="1"/>
</dbReference>
<dbReference type="InterPro" id="IPR011006">
    <property type="entry name" value="CheY-like_superfamily"/>
</dbReference>
<accession>A0A3N1PGS6</accession>
<protein>
    <recommendedName>
        <fullName evidence="2">Chemotaxis protein CheY</fullName>
    </recommendedName>
</protein>
<keyword evidence="3" id="KW-0597">Phosphoprotein</keyword>
<keyword evidence="6" id="KW-1185">Reference proteome</keyword>
<dbReference type="OrthoDB" id="9800897at2"/>
<dbReference type="PANTHER" id="PTHR43228">
    <property type="entry name" value="TWO-COMPONENT RESPONSE REGULATOR"/>
    <property type="match status" value="1"/>
</dbReference>
<reference evidence="5 6" key="1">
    <citation type="submission" date="2018-11" db="EMBL/GenBank/DDBJ databases">
        <title>Genomic Encyclopedia of Type Strains, Phase IV (KMG-IV): sequencing the most valuable type-strain genomes for metagenomic binning, comparative biology and taxonomic classification.</title>
        <authorList>
            <person name="Goeker M."/>
        </authorList>
    </citation>
    <scope>NUCLEOTIDE SEQUENCE [LARGE SCALE GENOMIC DNA]</scope>
    <source>
        <strain evidence="5 6">DSM 21945</strain>
    </source>
</reference>
<feature type="modified residue" description="4-aspartylphosphate" evidence="3">
    <location>
        <position position="196"/>
    </location>
</feature>
<dbReference type="AlphaFoldDB" id="A0A3N1PGS6"/>
<feature type="domain" description="Response regulatory" evidence="4">
    <location>
        <begin position="10"/>
        <end position="127"/>
    </location>
</feature>
<evidence type="ECO:0000313" key="6">
    <source>
        <dbReference type="Proteomes" id="UP000268033"/>
    </source>
</evidence>
<dbReference type="SUPFAM" id="SSF52172">
    <property type="entry name" value="CheY-like"/>
    <property type="match status" value="2"/>
</dbReference>
<feature type="domain" description="Response regulatory" evidence="4">
    <location>
        <begin position="146"/>
        <end position="263"/>
    </location>
</feature>
<dbReference type="STRING" id="584787.GCA_001247655_01937"/>
<dbReference type="Proteomes" id="UP000268033">
    <property type="component" value="Unassembled WGS sequence"/>
</dbReference>
<evidence type="ECO:0000259" key="4">
    <source>
        <dbReference type="PROSITE" id="PS50110"/>
    </source>
</evidence>
<name>A0A3N1PGS6_9GAMM</name>
<dbReference type="Gene3D" id="3.40.50.2300">
    <property type="match status" value="2"/>
</dbReference>
<dbReference type="InterPro" id="IPR001789">
    <property type="entry name" value="Sig_transdc_resp-reg_receiver"/>
</dbReference>
<dbReference type="Pfam" id="PF00072">
    <property type="entry name" value="Response_reg"/>
    <property type="match status" value="2"/>
</dbReference>
<dbReference type="RefSeq" id="WP_050657939.1">
    <property type="nucleotide sequence ID" value="NZ_JBLXAC010000002.1"/>
</dbReference>
<dbReference type="EMBL" id="RJUL01000001">
    <property type="protein sequence ID" value="ROQ30662.1"/>
    <property type="molecule type" value="Genomic_DNA"/>
</dbReference>
<evidence type="ECO:0000256" key="1">
    <source>
        <dbReference type="ARBA" id="ARBA00022990"/>
    </source>
</evidence>
<proteinExistence type="predicted"/>
<keyword evidence="1" id="KW-0007">Acetylation</keyword>
<dbReference type="InterPro" id="IPR052048">
    <property type="entry name" value="ST_Response_Regulator"/>
</dbReference>
<comment type="caution">
    <text evidence="5">The sequence shown here is derived from an EMBL/GenBank/DDBJ whole genome shotgun (WGS) entry which is preliminary data.</text>
</comment>